<evidence type="ECO:0000256" key="2">
    <source>
        <dbReference type="ARBA" id="ARBA00022775"/>
    </source>
</evidence>
<keyword evidence="4" id="KW-0472">Membrane</keyword>
<feature type="domain" description="T-SNARE coiled-coil homology" evidence="5">
    <location>
        <begin position="179"/>
        <end position="241"/>
    </location>
</feature>
<dbReference type="GO" id="GO:0006886">
    <property type="term" value="P:intracellular protein transport"/>
    <property type="evidence" value="ECO:0007669"/>
    <property type="project" value="TreeGrafter"/>
</dbReference>
<evidence type="ECO:0000256" key="4">
    <source>
        <dbReference type="SAM" id="Phobius"/>
    </source>
</evidence>
<feature type="transmembrane region" description="Helical" evidence="4">
    <location>
        <begin position="253"/>
        <end position="274"/>
    </location>
</feature>
<dbReference type="GO" id="GO:0000149">
    <property type="term" value="F:SNARE binding"/>
    <property type="evidence" value="ECO:0007669"/>
    <property type="project" value="TreeGrafter"/>
</dbReference>
<keyword evidence="4" id="KW-0812">Transmembrane</keyword>
<dbReference type="Proteomes" id="UP000015104">
    <property type="component" value="Unassembled WGS sequence"/>
</dbReference>
<protein>
    <recommendedName>
        <fullName evidence="5">t-SNARE coiled-coil homology domain-containing protein</fullName>
    </recommendedName>
</protein>
<dbReference type="OMA" id="QPNYTTG"/>
<dbReference type="PROSITE" id="PS50192">
    <property type="entry name" value="T_SNARE"/>
    <property type="match status" value="1"/>
</dbReference>
<reference evidence="7" key="1">
    <citation type="submission" date="2011-08" db="EMBL/GenBank/DDBJ databases">
        <authorList>
            <person name="Rombauts S."/>
        </authorList>
    </citation>
    <scope>NUCLEOTIDE SEQUENCE</scope>
    <source>
        <strain evidence="7">London</strain>
    </source>
</reference>
<dbReference type="Gene3D" id="1.20.58.70">
    <property type="match status" value="1"/>
</dbReference>
<sequence length="275" mass="31167">MSFSNPYAGYQNAPGGDTAHEYNRLSNTVSSNVQKISQNVNSMQRMVNQLGTPSDSENLRDQLQQIQHYTNQLARETNNSIKELSAIPQPQSISEQRQRRMLKERLTNDFSDVLKNFQVIQRTAVQKQKESVHRARANSGLKTGPFEEASQNQNLIDLASPGSVGQIQSVIQMEEEVDLETMREREQAIRKLESDILGVNQIFKDLATLVHEQGEVLDSIEANVENATSHIEEGVQQIVKAREYQTKARRKKLLIILILAIVLVIFITIIWTSLK</sequence>
<dbReference type="GO" id="GO:0048278">
    <property type="term" value="P:vesicle docking"/>
    <property type="evidence" value="ECO:0007669"/>
    <property type="project" value="TreeGrafter"/>
</dbReference>
<dbReference type="GO" id="GO:0005484">
    <property type="term" value="F:SNAP receptor activity"/>
    <property type="evidence" value="ECO:0007669"/>
    <property type="project" value="TreeGrafter"/>
</dbReference>
<dbReference type="OrthoDB" id="364348at2759"/>
<organism evidence="6 7">
    <name type="scientific">Tetranychus urticae</name>
    <name type="common">Two-spotted spider mite</name>
    <dbReference type="NCBI Taxonomy" id="32264"/>
    <lineage>
        <taxon>Eukaryota</taxon>
        <taxon>Metazoa</taxon>
        <taxon>Ecdysozoa</taxon>
        <taxon>Arthropoda</taxon>
        <taxon>Chelicerata</taxon>
        <taxon>Arachnida</taxon>
        <taxon>Acari</taxon>
        <taxon>Acariformes</taxon>
        <taxon>Trombidiformes</taxon>
        <taxon>Prostigmata</taxon>
        <taxon>Eleutherengona</taxon>
        <taxon>Raphignathae</taxon>
        <taxon>Tetranychoidea</taxon>
        <taxon>Tetranychidae</taxon>
        <taxon>Tetranychus</taxon>
    </lineage>
</organism>
<keyword evidence="4" id="KW-1133">Transmembrane helix</keyword>
<evidence type="ECO:0000256" key="1">
    <source>
        <dbReference type="ARBA" id="ARBA00009063"/>
    </source>
</evidence>
<dbReference type="GO" id="GO:0031201">
    <property type="term" value="C:SNARE complex"/>
    <property type="evidence" value="ECO:0007669"/>
    <property type="project" value="TreeGrafter"/>
</dbReference>
<dbReference type="SMART" id="SM00397">
    <property type="entry name" value="t_SNARE"/>
    <property type="match status" value="1"/>
</dbReference>
<keyword evidence="2" id="KW-0813">Transport</keyword>
<dbReference type="EMBL" id="CAEY01000418">
    <property type="status" value="NOT_ANNOTATED_CDS"/>
    <property type="molecule type" value="Genomic_DNA"/>
</dbReference>
<dbReference type="EnsemblMetazoa" id="tetur19g00580.1">
    <property type="protein sequence ID" value="tetur19g00580.1"/>
    <property type="gene ID" value="tetur19g00580"/>
</dbReference>
<dbReference type="Gene3D" id="1.20.5.110">
    <property type="match status" value="1"/>
</dbReference>
<accession>T1KRS8</accession>
<dbReference type="PANTHER" id="PTHR19957">
    <property type="entry name" value="SYNTAXIN"/>
    <property type="match status" value="1"/>
</dbReference>
<dbReference type="Pfam" id="PF05739">
    <property type="entry name" value="SNARE"/>
    <property type="match status" value="1"/>
</dbReference>
<dbReference type="InterPro" id="IPR000727">
    <property type="entry name" value="T_SNARE_dom"/>
</dbReference>
<dbReference type="InterPro" id="IPR045242">
    <property type="entry name" value="Syntaxin"/>
</dbReference>
<feature type="region of interest" description="Disordered" evidence="3">
    <location>
        <begin position="1"/>
        <end position="22"/>
    </location>
</feature>
<keyword evidence="7" id="KW-1185">Reference proteome</keyword>
<dbReference type="FunFam" id="1.20.58.70:FF:000006">
    <property type="entry name" value="Syntaxin 7"/>
    <property type="match status" value="1"/>
</dbReference>
<dbReference type="KEGG" id="tut:107366805"/>
<evidence type="ECO:0000259" key="5">
    <source>
        <dbReference type="PROSITE" id="PS50192"/>
    </source>
</evidence>
<evidence type="ECO:0000256" key="3">
    <source>
        <dbReference type="SAM" id="MobiDB-lite"/>
    </source>
</evidence>
<comment type="similarity">
    <text evidence="1">Belongs to the syntaxin family.</text>
</comment>
<dbReference type="AlphaFoldDB" id="T1KRS8"/>
<dbReference type="InterPro" id="IPR006011">
    <property type="entry name" value="Syntaxin_N"/>
</dbReference>
<gene>
    <name evidence="6" type="primary">107366805</name>
</gene>
<dbReference type="GO" id="GO:0006836">
    <property type="term" value="P:neurotransmitter transport"/>
    <property type="evidence" value="ECO:0007669"/>
    <property type="project" value="UniProtKB-KW"/>
</dbReference>
<dbReference type="InterPro" id="IPR010989">
    <property type="entry name" value="SNARE"/>
</dbReference>
<evidence type="ECO:0000313" key="7">
    <source>
        <dbReference type="Proteomes" id="UP000015104"/>
    </source>
</evidence>
<dbReference type="PANTHER" id="PTHR19957:SF411">
    <property type="entry name" value="LD23667P"/>
    <property type="match status" value="1"/>
</dbReference>
<dbReference type="GO" id="GO:0006906">
    <property type="term" value="P:vesicle fusion"/>
    <property type="evidence" value="ECO:0007669"/>
    <property type="project" value="TreeGrafter"/>
</dbReference>
<dbReference type="STRING" id="32264.T1KRS8"/>
<reference evidence="6" key="2">
    <citation type="submission" date="2015-06" db="UniProtKB">
        <authorList>
            <consortium name="EnsemblMetazoa"/>
        </authorList>
    </citation>
    <scope>IDENTIFICATION</scope>
</reference>
<dbReference type="HOGENOM" id="CLU_059257_1_1_1"/>
<dbReference type="GO" id="GO:0008021">
    <property type="term" value="C:synaptic vesicle"/>
    <property type="evidence" value="ECO:0007669"/>
    <property type="project" value="TreeGrafter"/>
</dbReference>
<keyword evidence="2" id="KW-0532">Neurotransmitter transport</keyword>
<dbReference type="SUPFAM" id="SSF47661">
    <property type="entry name" value="t-snare proteins"/>
    <property type="match status" value="1"/>
</dbReference>
<proteinExistence type="inferred from homology"/>
<dbReference type="SMART" id="SM00503">
    <property type="entry name" value="SynN"/>
    <property type="match status" value="1"/>
</dbReference>
<name>T1KRS8_TETUR</name>
<dbReference type="Pfam" id="PF14523">
    <property type="entry name" value="Syntaxin_2"/>
    <property type="match status" value="1"/>
</dbReference>
<evidence type="ECO:0000313" key="6">
    <source>
        <dbReference type="EnsemblMetazoa" id="tetur19g00580.1"/>
    </source>
</evidence>
<dbReference type="eggNOG" id="KOG0811">
    <property type="taxonomic scope" value="Eukaryota"/>
</dbReference>